<feature type="transmembrane region" description="Helical" evidence="2">
    <location>
        <begin position="129"/>
        <end position="149"/>
    </location>
</feature>
<keyword evidence="2" id="KW-0472">Membrane</keyword>
<dbReference type="SUPFAM" id="SSF103473">
    <property type="entry name" value="MFS general substrate transporter"/>
    <property type="match status" value="1"/>
</dbReference>
<gene>
    <name evidence="3" type="ORF">CYME_CMS043C</name>
</gene>
<dbReference type="PANTHER" id="PTHR23547:SF1">
    <property type="entry name" value="MAJOR FACILITATOR SUPERFAMILY MFS_1"/>
    <property type="match status" value="1"/>
</dbReference>
<dbReference type="InterPro" id="IPR047769">
    <property type="entry name" value="MFS_ArsJ"/>
</dbReference>
<keyword evidence="3" id="KW-0762">Sugar transport</keyword>
<dbReference type="eggNOG" id="ENOG502QSJF">
    <property type="taxonomic scope" value="Eukaryota"/>
</dbReference>
<proteinExistence type="predicted"/>
<feature type="transmembrane region" description="Helical" evidence="2">
    <location>
        <begin position="468"/>
        <end position="491"/>
    </location>
</feature>
<dbReference type="AlphaFoldDB" id="M1VBI6"/>
<feature type="transmembrane region" description="Helical" evidence="2">
    <location>
        <begin position="271"/>
        <end position="295"/>
    </location>
</feature>
<dbReference type="Proteomes" id="UP000007014">
    <property type="component" value="Chromosome 19"/>
</dbReference>
<protein>
    <submittedName>
        <fullName evidence="3">Probable transporter, Pfam sugar transporter</fullName>
    </submittedName>
</protein>
<feature type="transmembrane region" description="Helical" evidence="2">
    <location>
        <begin position="503"/>
        <end position="520"/>
    </location>
</feature>
<dbReference type="Gramene" id="CMS043CT">
    <property type="protein sequence ID" value="CMS043CT"/>
    <property type="gene ID" value="CMS043C"/>
</dbReference>
<dbReference type="GeneID" id="16997389"/>
<dbReference type="RefSeq" id="XP_005538725.1">
    <property type="nucleotide sequence ID" value="XM_005538668.1"/>
</dbReference>
<evidence type="ECO:0000256" key="2">
    <source>
        <dbReference type="SAM" id="Phobius"/>
    </source>
</evidence>
<feature type="compositionally biased region" description="Basic and acidic residues" evidence="1">
    <location>
        <begin position="79"/>
        <end position="94"/>
    </location>
</feature>
<dbReference type="EMBL" id="AP006501">
    <property type="protein sequence ID" value="BAM82689.1"/>
    <property type="molecule type" value="Genomic_DNA"/>
</dbReference>
<keyword evidence="2" id="KW-0812">Transmembrane</keyword>
<keyword evidence="4" id="KW-1185">Reference proteome</keyword>
<feature type="transmembrane region" description="Helical" evidence="2">
    <location>
        <begin position="170"/>
        <end position="193"/>
    </location>
</feature>
<dbReference type="Gene3D" id="1.20.1250.20">
    <property type="entry name" value="MFS general substrate transporter like domains"/>
    <property type="match status" value="1"/>
</dbReference>
<keyword evidence="3" id="KW-0813">Transport</keyword>
<dbReference type="InterPro" id="IPR036259">
    <property type="entry name" value="MFS_trans_sf"/>
</dbReference>
<feature type="transmembrane region" description="Helical" evidence="2">
    <location>
        <begin position="427"/>
        <end position="448"/>
    </location>
</feature>
<feature type="transmembrane region" description="Helical" evidence="2">
    <location>
        <begin position="393"/>
        <end position="415"/>
    </location>
</feature>
<sequence length="618" mass="68150">MSREERDGSAGFVEHAATAARSPDPPYVGREPLPSAAERTNADGACDEFVLPISPEVPGGDPEQPTTGLTPSEPSASLSEKREPSADFGPRKGESRRDYLRREFQQLRSYIVVTSAYLLFSLTDGGIRMIVLLYSIFLGFSAFATALMFSAYELAGVSTNIIAGMIGSAWGIRAPLLIGLGFQLLGLVMLFVWQADNQHLLGVRGAVYVAAAQVLSGAAKDMVKLSGKSISRLVTPESKQTRLFRLVGFITGFKNTFKGLGYIMGASIVFVSYYAALGVMVGIVLIVAVIVWFGLDWETGRIPHDYVSLRRMLTVNHNVGFLCLARIFLFGVRDLWLEVPILYFLQNQKYGFSWPDYAVGLFVGLYTVQYGQIQSWAPQYLLRPLGQMPSNRYTLLFWNILLLPVVVFMAAFIQWSPTFANHDVNGMIGFVIVTVFAFSFVFAVNSSAHSYMIVKYTSGDKVAMTVGFYYMTNAIGRFIGTFFGGLLYTYVSSDKVESLAACFWTSVGFILAAEVFTYFLHDNVGGFRCGPCFAYAVDAEDSEVSRSKVDLIEGKPASSFLDSDTHMNNKLEKAELSPAYQGNQFAGVPRTAYSTGSEETQAEIPGSQIRNERDRNER</sequence>
<name>M1VBI6_CYAM1</name>
<feature type="compositionally biased region" description="Polar residues" evidence="1">
    <location>
        <begin position="64"/>
        <end position="78"/>
    </location>
</feature>
<feature type="region of interest" description="Disordered" evidence="1">
    <location>
        <begin position="589"/>
        <end position="618"/>
    </location>
</feature>
<dbReference type="OMA" id="FKWVAIL"/>
<evidence type="ECO:0000313" key="3">
    <source>
        <dbReference type="EMBL" id="BAM82689.1"/>
    </source>
</evidence>
<organism evidence="3 4">
    <name type="scientific">Cyanidioschyzon merolae (strain NIES-3377 / 10D)</name>
    <name type="common">Unicellular red alga</name>
    <dbReference type="NCBI Taxonomy" id="280699"/>
    <lineage>
        <taxon>Eukaryota</taxon>
        <taxon>Rhodophyta</taxon>
        <taxon>Bangiophyceae</taxon>
        <taxon>Cyanidiales</taxon>
        <taxon>Cyanidiaceae</taxon>
        <taxon>Cyanidioschyzon</taxon>
    </lineage>
</organism>
<dbReference type="PANTHER" id="PTHR23547">
    <property type="entry name" value="MAJOR FACILITATOR SUPERFAMILY DOMAIN, GENERAL SUBSTRATE TRANSPORTER"/>
    <property type="match status" value="1"/>
</dbReference>
<reference evidence="3 4" key="2">
    <citation type="journal article" date="2007" name="BMC Biol.">
        <title>A 100%-complete sequence reveals unusually simple genomic features in the hot-spring red alga Cyanidioschyzon merolae.</title>
        <authorList>
            <person name="Nozaki H."/>
            <person name="Takano H."/>
            <person name="Misumi O."/>
            <person name="Terasawa K."/>
            <person name="Matsuzaki M."/>
            <person name="Maruyama S."/>
            <person name="Nishida K."/>
            <person name="Yagisawa F."/>
            <person name="Yoshida Y."/>
            <person name="Fujiwara T."/>
            <person name="Takio S."/>
            <person name="Tamura K."/>
            <person name="Chung S.J."/>
            <person name="Nakamura S."/>
            <person name="Kuroiwa H."/>
            <person name="Tanaka K."/>
            <person name="Sato N."/>
            <person name="Kuroiwa T."/>
        </authorList>
    </citation>
    <scope>NUCLEOTIDE SEQUENCE [LARGE SCALE GENOMIC DNA]</scope>
    <source>
        <strain evidence="3 4">10D</strain>
    </source>
</reference>
<dbReference type="KEGG" id="cme:CYME_CMS043C"/>
<dbReference type="OrthoDB" id="196955at2759"/>
<feature type="transmembrane region" description="Helical" evidence="2">
    <location>
        <begin position="205"/>
        <end position="223"/>
    </location>
</feature>
<feature type="transmembrane region" description="Helical" evidence="2">
    <location>
        <begin position="315"/>
        <end position="332"/>
    </location>
</feature>
<dbReference type="HOGENOM" id="CLU_030532_1_0_1"/>
<feature type="region of interest" description="Disordered" evidence="1">
    <location>
        <begin position="1"/>
        <end position="94"/>
    </location>
</feature>
<keyword evidence="2" id="KW-1133">Transmembrane helix</keyword>
<evidence type="ECO:0000256" key="1">
    <source>
        <dbReference type="SAM" id="MobiDB-lite"/>
    </source>
</evidence>
<feature type="transmembrane region" description="Helical" evidence="2">
    <location>
        <begin position="352"/>
        <end position="373"/>
    </location>
</feature>
<reference evidence="3 4" key="1">
    <citation type="journal article" date="2004" name="Nature">
        <title>Genome sequence of the ultrasmall unicellular red alga Cyanidioschyzon merolae 10D.</title>
        <authorList>
            <person name="Matsuzaki M."/>
            <person name="Misumi O."/>
            <person name="Shin-i T."/>
            <person name="Maruyama S."/>
            <person name="Takahara M."/>
            <person name="Miyagishima S."/>
            <person name="Mori T."/>
            <person name="Nishida K."/>
            <person name="Yagisawa F."/>
            <person name="Nishida K."/>
            <person name="Yoshida Y."/>
            <person name="Nishimura Y."/>
            <person name="Nakao S."/>
            <person name="Kobayashi T."/>
            <person name="Momoyama Y."/>
            <person name="Higashiyama T."/>
            <person name="Minoda A."/>
            <person name="Sano M."/>
            <person name="Nomoto H."/>
            <person name="Oishi K."/>
            <person name="Hayashi H."/>
            <person name="Ohta F."/>
            <person name="Nishizaka S."/>
            <person name="Haga S."/>
            <person name="Miura S."/>
            <person name="Morishita T."/>
            <person name="Kabeya Y."/>
            <person name="Terasawa K."/>
            <person name="Suzuki Y."/>
            <person name="Ishii Y."/>
            <person name="Asakawa S."/>
            <person name="Takano H."/>
            <person name="Ohta N."/>
            <person name="Kuroiwa H."/>
            <person name="Tanaka K."/>
            <person name="Shimizu N."/>
            <person name="Sugano S."/>
            <person name="Sato N."/>
            <person name="Nozaki H."/>
            <person name="Ogasawara N."/>
            <person name="Kohara Y."/>
            <person name="Kuroiwa T."/>
        </authorList>
    </citation>
    <scope>NUCLEOTIDE SEQUENCE [LARGE SCALE GENOMIC DNA]</scope>
    <source>
        <strain evidence="3 4">10D</strain>
    </source>
</reference>
<evidence type="ECO:0000313" key="4">
    <source>
        <dbReference type="Proteomes" id="UP000007014"/>
    </source>
</evidence>
<accession>M1VBI6</accession>